<evidence type="ECO:0000313" key="3">
    <source>
        <dbReference type="EMBL" id="KAF4307476.1"/>
    </source>
</evidence>
<feature type="domain" description="Nascent polypeptide-associated complex subunit alpha-like UBA" evidence="2">
    <location>
        <begin position="77"/>
        <end position="117"/>
    </location>
</feature>
<feature type="region of interest" description="Disordered" evidence="1">
    <location>
        <begin position="1"/>
        <end position="63"/>
    </location>
</feature>
<evidence type="ECO:0000256" key="1">
    <source>
        <dbReference type="SAM" id="MobiDB-lite"/>
    </source>
</evidence>
<dbReference type="InterPro" id="IPR052617">
    <property type="entry name" value="Huntingtin-int_K"/>
</dbReference>
<evidence type="ECO:0000313" key="4">
    <source>
        <dbReference type="Proteomes" id="UP000572817"/>
    </source>
</evidence>
<dbReference type="Pfam" id="PF19026">
    <property type="entry name" value="UBA_HYPK"/>
    <property type="match status" value="1"/>
</dbReference>
<dbReference type="InterPro" id="IPR038922">
    <property type="entry name" value="HYPK_UBA"/>
</dbReference>
<reference evidence="3" key="1">
    <citation type="submission" date="2020-04" db="EMBL/GenBank/DDBJ databases">
        <title>Genome Assembly and Annotation of Botryosphaeria dothidea sdau 11-99, a Latent Pathogen of Apple Fruit Ring Rot in China.</title>
        <authorList>
            <person name="Yu C."/>
            <person name="Diao Y."/>
            <person name="Lu Q."/>
            <person name="Zhao J."/>
            <person name="Cui S."/>
            <person name="Peng C."/>
            <person name="He B."/>
            <person name="Liu H."/>
        </authorList>
    </citation>
    <scope>NUCLEOTIDE SEQUENCE [LARGE SCALE GENOMIC DNA]</scope>
    <source>
        <strain evidence="3">Sdau11-99</strain>
    </source>
</reference>
<dbReference type="CDD" id="cd14361">
    <property type="entry name" value="UBA_HYPK"/>
    <property type="match status" value="1"/>
</dbReference>
<organism evidence="3 4">
    <name type="scientific">Botryosphaeria dothidea</name>
    <dbReference type="NCBI Taxonomy" id="55169"/>
    <lineage>
        <taxon>Eukaryota</taxon>
        <taxon>Fungi</taxon>
        <taxon>Dikarya</taxon>
        <taxon>Ascomycota</taxon>
        <taxon>Pezizomycotina</taxon>
        <taxon>Dothideomycetes</taxon>
        <taxon>Dothideomycetes incertae sedis</taxon>
        <taxon>Botryosphaeriales</taxon>
        <taxon>Botryosphaeriaceae</taxon>
        <taxon>Botryosphaeria</taxon>
    </lineage>
</organism>
<dbReference type="InterPro" id="IPR044034">
    <property type="entry name" value="NAC-like_UBA"/>
</dbReference>
<name>A0A8H4IU01_9PEZI</name>
<dbReference type="PANTHER" id="PTHR31184:SF2">
    <property type="entry name" value="HUNTINGTIN-INTERACTING PROTEIN K"/>
    <property type="match status" value="1"/>
</dbReference>
<dbReference type="Gene3D" id="1.10.8.10">
    <property type="entry name" value="DNA helicase RuvA subunit, C-terminal domain"/>
    <property type="match status" value="1"/>
</dbReference>
<accession>A0A8H4IU01</accession>
<dbReference type="GO" id="GO:0043066">
    <property type="term" value="P:negative regulation of apoptotic process"/>
    <property type="evidence" value="ECO:0007669"/>
    <property type="project" value="TreeGrafter"/>
</dbReference>
<evidence type="ECO:0000259" key="2">
    <source>
        <dbReference type="Pfam" id="PF19026"/>
    </source>
</evidence>
<comment type="caution">
    <text evidence="3">The sequence shown here is derived from an EMBL/GenBank/DDBJ whole genome shotgun (WGS) entry which is preliminary data.</text>
</comment>
<keyword evidence="4" id="KW-1185">Reference proteome</keyword>
<dbReference type="PANTHER" id="PTHR31184">
    <property type="entry name" value="HUNTINGTIN-INTERACTING PROTEIN K FAMILY MEMBER"/>
    <property type="match status" value="1"/>
</dbReference>
<feature type="compositionally biased region" description="Basic and acidic residues" evidence="1">
    <location>
        <begin position="38"/>
        <end position="51"/>
    </location>
</feature>
<dbReference type="EMBL" id="WWBZ02000022">
    <property type="protein sequence ID" value="KAF4307476.1"/>
    <property type="molecule type" value="Genomic_DNA"/>
</dbReference>
<dbReference type="GO" id="GO:0050821">
    <property type="term" value="P:protein stabilization"/>
    <property type="evidence" value="ECO:0007669"/>
    <property type="project" value="TreeGrafter"/>
</dbReference>
<proteinExistence type="predicted"/>
<protein>
    <recommendedName>
        <fullName evidence="2">Nascent polypeptide-associated complex subunit alpha-like UBA domain-containing protein</fullName>
    </recommendedName>
</protein>
<sequence>MAEEPQPAGVHEGAEQPPAPASAEDRKAQAAMSTLDAAQREDDGAPKKNVDTEALGKAMKNLDVKDQNKKQEVKKVVKVDPADVTLLVEQLELSKPKATELLKAHDGDTVKAMTEFVVGVSA</sequence>
<dbReference type="AlphaFoldDB" id="A0A8H4IU01"/>
<gene>
    <name evidence="3" type="ORF">GTA08_BOTSDO04708</name>
</gene>
<dbReference type="Proteomes" id="UP000572817">
    <property type="component" value="Unassembled WGS sequence"/>
</dbReference>
<dbReference type="OrthoDB" id="285219at2759"/>